<comment type="caution">
    <text evidence="2">The sequence shown here is derived from an EMBL/GenBank/DDBJ whole genome shotgun (WGS) entry which is preliminary data.</text>
</comment>
<dbReference type="Proteomes" id="UP000016534">
    <property type="component" value="Unassembled WGS sequence"/>
</dbReference>
<sequence length="80" mass="8594">MKTFIKTSLVAFSFAVVAGCQSQAGNPALNQCAQQSYQCETSCEQQTTTDSLKSQVCSSKCIEAYNQCKVQAENLGKATN</sequence>
<evidence type="ECO:0008006" key="4">
    <source>
        <dbReference type="Google" id="ProtNLM"/>
    </source>
</evidence>
<organism evidence="2 3">
    <name type="scientific">Pseudoalteromonas undina</name>
    <dbReference type="NCBI Taxonomy" id="43660"/>
    <lineage>
        <taxon>Bacteria</taxon>
        <taxon>Pseudomonadati</taxon>
        <taxon>Pseudomonadota</taxon>
        <taxon>Gammaproteobacteria</taxon>
        <taxon>Alteromonadales</taxon>
        <taxon>Pseudoalteromonadaceae</taxon>
        <taxon>Pseudoalteromonas</taxon>
    </lineage>
</organism>
<feature type="chain" id="PRO_5045593573" description="Orphan protein" evidence="1">
    <location>
        <begin position="25"/>
        <end position="80"/>
    </location>
</feature>
<gene>
    <name evidence="2" type="ORF">PUND_13876</name>
</gene>
<keyword evidence="1" id="KW-0732">Signal</keyword>
<accession>A0ABP2XVD8</accession>
<feature type="signal peptide" evidence="1">
    <location>
        <begin position="1"/>
        <end position="24"/>
    </location>
</feature>
<protein>
    <recommendedName>
        <fullName evidence="4">Orphan protein</fullName>
    </recommendedName>
</protein>
<evidence type="ECO:0000256" key="1">
    <source>
        <dbReference type="SAM" id="SignalP"/>
    </source>
</evidence>
<evidence type="ECO:0000313" key="3">
    <source>
        <dbReference type="Proteomes" id="UP000016534"/>
    </source>
</evidence>
<dbReference type="PROSITE" id="PS51257">
    <property type="entry name" value="PROKAR_LIPOPROTEIN"/>
    <property type="match status" value="1"/>
</dbReference>
<evidence type="ECO:0000313" key="2">
    <source>
        <dbReference type="EMBL" id="ERG60087.1"/>
    </source>
</evidence>
<proteinExistence type="predicted"/>
<reference evidence="2" key="2">
    <citation type="submission" date="2013-04" db="EMBL/GenBank/DDBJ databases">
        <title>Genome sequence of Pseudoalteromonas undina.</title>
        <authorList>
            <person name="Xie B.-B."/>
            <person name="Rong J.-C."/>
            <person name="Qin Q.-L."/>
            <person name="Shu Y.-L."/>
            <person name="Zhang Y.-Z."/>
        </authorList>
    </citation>
    <scope>NUCLEOTIDE SEQUENCE</scope>
    <source>
        <strain evidence="2">NCIMB 2128</strain>
    </source>
</reference>
<name>A0ABP2XVD8_9GAMM</name>
<reference evidence="2" key="1">
    <citation type="journal article" date="2012" name="J. Bacteriol.">
        <title>Genome sequences of type strains of seven species of the marine bacterium Pseudoalteromonas.</title>
        <authorList>
            <person name="Xie B.B."/>
            <person name="Shu Y.L."/>
            <person name="Qin Q.L."/>
            <person name="Rong J.C."/>
            <person name="Zhang X.Y."/>
            <person name="Chen X.L."/>
            <person name="Shi M."/>
            <person name="He H.L."/>
            <person name="Zhou B.C."/>
            <person name="Zhang Y.Z."/>
        </authorList>
    </citation>
    <scope>NUCLEOTIDE SEQUENCE [LARGE SCALE GENOMIC DNA]</scope>
    <source>
        <strain evidence="2">NCIMB 2128</strain>
    </source>
</reference>
<keyword evidence="3" id="KW-1185">Reference proteome</keyword>
<dbReference type="EMBL" id="AHCF02000034">
    <property type="protein sequence ID" value="ERG60087.1"/>
    <property type="molecule type" value="Genomic_DNA"/>
</dbReference>